<evidence type="ECO:0000313" key="3">
    <source>
        <dbReference type="Proteomes" id="UP001193734"/>
    </source>
</evidence>
<dbReference type="Proteomes" id="UP001193734">
    <property type="component" value="Unassembled WGS sequence"/>
</dbReference>
<dbReference type="Pfam" id="PF08757">
    <property type="entry name" value="CotH"/>
    <property type="match status" value="1"/>
</dbReference>
<dbReference type="RefSeq" id="WP_172175871.1">
    <property type="nucleotide sequence ID" value="NZ_CASGKG010000014.1"/>
</dbReference>
<name>A0ABX2AV29_9BACT</name>
<accession>A0ABX2AV29</accession>
<protein>
    <recommendedName>
        <fullName evidence="4">CotH protein</fullName>
    </recommendedName>
</protein>
<keyword evidence="1" id="KW-0732">Signal</keyword>
<evidence type="ECO:0008006" key="4">
    <source>
        <dbReference type="Google" id="ProtNLM"/>
    </source>
</evidence>
<evidence type="ECO:0000313" key="2">
    <source>
        <dbReference type="EMBL" id="NPE13318.1"/>
    </source>
</evidence>
<comment type="caution">
    <text evidence="2">The sequence shown here is derived from an EMBL/GenBank/DDBJ whole genome shotgun (WGS) entry which is preliminary data.</text>
</comment>
<organism evidence="2 3">
    <name type="scientific">Xylanibacter rodentium</name>
    <dbReference type="NCBI Taxonomy" id="2736289"/>
    <lineage>
        <taxon>Bacteria</taxon>
        <taxon>Pseudomonadati</taxon>
        <taxon>Bacteroidota</taxon>
        <taxon>Bacteroidia</taxon>
        <taxon>Bacteroidales</taxon>
        <taxon>Prevotellaceae</taxon>
        <taxon>Xylanibacter</taxon>
    </lineage>
</organism>
<feature type="signal peptide" evidence="1">
    <location>
        <begin position="1"/>
        <end position="18"/>
    </location>
</feature>
<reference evidence="2 3" key="1">
    <citation type="submission" date="2020-05" db="EMBL/GenBank/DDBJ databases">
        <title>Distinct polysaccharide utilization as determinants for interspecies competition between intestinal Prevotella spp.</title>
        <authorList>
            <person name="Galvez E.J.C."/>
            <person name="Iljazovic A."/>
            <person name="Strowig T."/>
        </authorList>
    </citation>
    <scope>NUCLEOTIDE SEQUENCE [LARGE SCALE GENOMIC DNA]</scope>
    <source>
        <strain evidence="2 3">PROD</strain>
    </source>
</reference>
<proteinExistence type="predicted"/>
<sequence>MKHFLLSTLLLTSLGINAEPASDTLFVYLKSGGFNAFPMSVVDRQTTEEGCIVVRTATGEDFSYQLTDVASTSYTGPVETLPSITSFGIQSRHNDEVYEDIGSTITDDSVITVSVPTIGRWLTPSFELSDAFASAYIDGIRQQSGLSRNSFRSDRTYVVARPGEFIFTRTGTGSSAAWSMLPYGRRYRVTADWLVDRSDNVPRMDIDIDNGEMVSSKEVYLSARLTIDGAGVFPSMAATDVQIKGRGNTSWSSNPWDKNPYRLKFVKKQAPFGLKKAKSWVLQANSQSRSMMANAVGMKIARMVGTAAANHVIPVELYINGNYRGSYVFTEKVGVSANSVDVEDESVAALLELDTYYDEAYKFRTDRYNLPVNIKDPDLSENETRLAFDDIRKDFNRLTDALYRKEDISSLVDVDMLARYLMVNDLIVNYEIQHPKSTYVYKADLTDEAGKYVFGPVWDLDWAFGYETNKNYCTVDQKVDFWTAKSNKMEAWTFIRDLRQNTGEVVDKAYYKVWTDFMDNHLQEIRDYCGDYYRYVLPSFQHNASVWGDGNGYASVSGNMSSWINTRARHIYSKLTPYDLTEPDDPGTDGIVNVSRHGGEASCVDVYSLSGILMLRDVPITKLRGSLPKGIYIVNGKKLKI</sequence>
<evidence type="ECO:0000256" key="1">
    <source>
        <dbReference type="SAM" id="SignalP"/>
    </source>
</evidence>
<dbReference type="InterPro" id="IPR014867">
    <property type="entry name" value="Spore_coat_CotH_CotH2/3/7"/>
</dbReference>
<dbReference type="EMBL" id="JABKKE010000003">
    <property type="protein sequence ID" value="NPE13318.1"/>
    <property type="molecule type" value="Genomic_DNA"/>
</dbReference>
<gene>
    <name evidence="2" type="ORF">HPS55_03090</name>
</gene>
<dbReference type="GeneID" id="82156743"/>
<feature type="chain" id="PRO_5045224998" description="CotH protein" evidence="1">
    <location>
        <begin position="19"/>
        <end position="641"/>
    </location>
</feature>
<keyword evidence="3" id="KW-1185">Reference proteome</keyword>